<dbReference type="Proteomes" id="UP001153714">
    <property type="component" value="Chromosome 4"/>
</dbReference>
<reference evidence="2" key="1">
    <citation type="submission" date="2021-12" db="EMBL/GenBank/DDBJ databases">
        <authorList>
            <person name="King R."/>
        </authorList>
    </citation>
    <scope>NUCLEOTIDE SEQUENCE</scope>
</reference>
<name>A0A9N9R9A4_9NEOP</name>
<evidence type="ECO:0000313" key="3">
    <source>
        <dbReference type="Proteomes" id="UP001153714"/>
    </source>
</evidence>
<proteinExistence type="predicted"/>
<dbReference type="EMBL" id="OU893335">
    <property type="protein sequence ID" value="CAG9792099.1"/>
    <property type="molecule type" value="Genomic_DNA"/>
</dbReference>
<feature type="region of interest" description="Disordered" evidence="1">
    <location>
        <begin position="1"/>
        <end position="23"/>
    </location>
</feature>
<accession>A0A9N9R9A4</accession>
<organism evidence="2 3">
    <name type="scientific">Diatraea saccharalis</name>
    <name type="common">sugarcane borer</name>
    <dbReference type="NCBI Taxonomy" id="40085"/>
    <lineage>
        <taxon>Eukaryota</taxon>
        <taxon>Metazoa</taxon>
        <taxon>Ecdysozoa</taxon>
        <taxon>Arthropoda</taxon>
        <taxon>Hexapoda</taxon>
        <taxon>Insecta</taxon>
        <taxon>Pterygota</taxon>
        <taxon>Neoptera</taxon>
        <taxon>Endopterygota</taxon>
        <taxon>Lepidoptera</taxon>
        <taxon>Glossata</taxon>
        <taxon>Ditrysia</taxon>
        <taxon>Pyraloidea</taxon>
        <taxon>Crambidae</taxon>
        <taxon>Crambinae</taxon>
        <taxon>Diatraea</taxon>
    </lineage>
</organism>
<feature type="region of interest" description="Disordered" evidence="1">
    <location>
        <begin position="69"/>
        <end position="100"/>
    </location>
</feature>
<gene>
    <name evidence="2" type="ORF">DIATSA_LOCUS9660</name>
</gene>
<dbReference type="OrthoDB" id="10035396at2759"/>
<dbReference type="AlphaFoldDB" id="A0A9N9R9A4"/>
<sequence>MENNKECDMSCDPANPRRQPVSGLDGVKLATEDSTGVGTQAPVTVNATGQNKNKSKNLVQQVFHAGLFTRPRSASVGSVPPNNNEEDVPKQADKTEDVRH</sequence>
<protein>
    <submittedName>
        <fullName evidence="2">Uncharacterized protein</fullName>
    </submittedName>
</protein>
<evidence type="ECO:0000256" key="1">
    <source>
        <dbReference type="SAM" id="MobiDB-lite"/>
    </source>
</evidence>
<keyword evidence="3" id="KW-1185">Reference proteome</keyword>
<reference evidence="2" key="2">
    <citation type="submission" date="2022-10" db="EMBL/GenBank/DDBJ databases">
        <authorList>
            <consortium name="ENA_rothamsted_submissions"/>
            <consortium name="culmorum"/>
            <person name="King R."/>
        </authorList>
    </citation>
    <scope>NUCLEOTIDE SEQUENCE</scope>
</reference>
<feature type="compositionally biased region" description="Basic and acidic residues" evidence="1">
    <location>
        <begin position="87"/>
        <end position="100"/>
    </location>
</feature>
<evidence type="ECO:0000313" key="2">
    <source>
        <dbReference type="EMBL" id="CAG9792099.1"/>
    </source>
</evidence>